<organism evidence="9 10">
    <name type="scientific">Holothuria leucospilota</name>
    <name type="common">Black long sea cucumber</name>
    <name type="synonym">Mertensiothuria leucospilota</name>
    <dbReference type="NCBI Taxonomy" id="206669"/>
    <lineage>
        <taxon>Eukaryota</taxon>
        <taxon>Metazoa</taxon>
        <taxon>Echinodermata</taxon>
        <taxon>Eleutherozoa</taxon>
        <taxon>Echinozoa</taxon>
        <taxon>Holothuroidea</taxon>
        <taxon>Aspidochirotacea</taxon>
        <taxon>Aspidochirotida</taxon>
        <taxon>Holothuriidae</taxon>
        <taxon>Holothuria</taxon>
    </lineage>
</organism>
<evidence type="ECO:0000256" key="2">
    <source>
        <dbReference type="ARBA" id="ARBA00008541"/>
    </source>
</evidence>
<dbReference type="PANTHER" id="PTHR20889">
    <property type="entry name" value="PHOSPHATASE, ORPHAN 1, 2"/>
    <property type="match status" value="1"/>
</dbReference>
<keyword evidence="3 8" id="KW-0479">Metal-binding</keyword>
<comment type="similarity">
    <text evidence="2">Belongs to the HAD-like hydrolase superfamily. PHOSPHO family.</text>
</comment>
<dbReference type="Proteomes" id="UP001152320">
    <property type="component" value="Chromosome 18"/>
</dbReference>
<dbReference type="InterPro" id="IPR006384">
    <property type="entry name" value="HAD_hydro_PyrdxlP_Pase-like"/>
</dbReference>
<dbReference type="NCBIfam" id="TIGR01489">
    <property type="entry name" value="DKMTPPase-SF"/>
    <property type="match status" value="1"/>
</dbReference>
<evidence type="ECO:0000256" key="6">
    <source>
        <dbReference type="PIRSR" id="PIRSR031051-1"/>
    </source>
</evidence>
<keyword evidence="10" id="KW-1185">Reference proteome</keyword>
<keyword evidence="5 8" id="KW-0460">Magnesium</keyword>
<evidence type="ECO:0000256" key="4">
    <source>
        <dbReference type="ARBA" id="ARBA00022801"/>
    </source>
</evidence>
<dbReference type="NCBIfam" id="TIGR01488">
    <property type="entry name" value="HAD-SF-IB"/>
    <property type="match status" value="1"/>
</dbReference>
<feature type="binding site" evidence="8">
    <location>
        <position position="26"/>
    </location>
    <ligand>
        <name>Mg(2+)</name>
        <dbReference type="ChEBI" id="CHEBI:18420"/>
    </ligand>
</feature>
<dbReference type="AlphaFoldDB" id="A0A9Q0YLU0"/>
<evidence type="ECO:0000256" key="7">
    <source>
        <dbReference type="PIRSR" id="PIRSR031051-2"/>
    </source>
</evidence>
<keyword evidence="4" id="KW-0378">Hydrolase</keyword>
<dbReference type="InterPro" id="IPR036412">
    <property type="entry name" value="HAD-like_sf"/>
</dbReference>
<evidence type="ECO:0000313" key="9">
    <source>
        <dbReference type="EMBL" id="KAJ8024808.1"/>
    </source>
</evidence>
<sequence length="263" mass="30364">MDVEQSVKPLASSNGPMSFLLVIDFDYTITEKNTDDWLLQTLLSAKKVKELTEKWYSGDCTWQDLMKSGFQALKEEKVSPDQIFKVLEEIPLVKGFKEFLKLVGSHKECKVVIASDSNTVFIDKIFKKHDLEKYVDEIFTNPAHFDEEDCLRLFAHHSHSCTTCQPNICKQEILRSYLEEEGKRGNKYERIFVIGDGSNDFCPCKILDDRGCIFPRKGYRLMKKIEKLKDTNSKDDIKASVIPWENGEDLLVSFQRETGLDLK</sequence>
<evidence type="ECO:0000256" key="5">
    <source>
        <dbReference type="ARBA" id="ARBA00022842"/>
    </source>
</evidence>
<proteinExistence type="inferred from homology"/>
<protein>
    <submittedName>
        <fullName evidence="9">Phosphoethanolamine/phosphocholine phosphatase</fullName>
    </submittedName>
</protein>
<dbReference type="InterPro" id="IPR016965">
    <property type="entry name" value="Pase_PHOSPHO-typ"/>
</dbReference>
<feature type="binding site" evidence="7">
    <location>
        <position position="35"/>
    </location>
    <ligand>
        <name>substrate</name>
    </ligand>
</feature>
<comment type="caution">
    <text evidence="9">The sequence shown here is derived from an EMBL/GenBank/DDBJ whole genome shotgun (WGS) entry which is preliminary data.</text>
</comment>
<feature type="active site" description="Nucleophile" evidence="6">
    <location>
        <position position="24"/>
    </location>
</feature>
<dbReference type="Pfam" id="PF06888">
    <property type="entry name" value="Put_Phosphatase"/>
    <property type="match status" value="1"/>
</dbReference>
<reference evidence="9" key="1">
    <citation type="submission" date="2021-10" db="EMBL/GenBank/DDBJ databases">
        <title>Tropical sea cucumber genome reveals ecological adaptation and Cuvierian tubules defense mechanism.</title>
        <authorList>
            <person name="Chen T."/>
        </authorList>
    </citation>
    <scope>NUCLEOTIDE SEQUENCE</scope>
    <source>
        <strain evidence="9">Nanhai2018</strain>
        <tissue evidence="9">Muscle</tissue>
    </source>
</reference>
<dbReference type="GO" id="GO:0016791">
    <property type="term" value="F:phosphatase activity"/>
    <property type="evidence" value="ECO:0007669"/>
    <property type="project" value="InterPro"/>
</dbReference>
<dbReference type="GO" id="GO:0046872">
    <property type="term" value="F:metal ion binding"/>
    <property type="evidence" value="ECO:0007669"/>
    <property type="project" value="UniProtKB-KW"/>
</dbReference>
<evidence type="ECO:0000256" key="3">
    <source>
        <dbReference type="ARBA" id="ARBA00022723"/>
    </source>
</evidence>
<feature type="binding site" evidence="7">
    <location>
        <position position="116"/>
    </location>
    <ligand>
        <name>substrate</name>
    </ligand>
</feature>
<dbReference type="EMBL" id="JAIZAY010000018">
    <property type="protein sequence ID" value="KAJ8024808.1"/>
    <property type="molecule type" value="Genomic_DNA"/>
</dbReference>
<dbReference type="PIRSF" id="PIRSF031051">
    <property type="entry name" value="PyrdxlP_Pase_PHOSPHO2"/>
    <property type="match status" value="1"/>
</dbReference>
<dbReference type="Gene3D" id="3.40.50.1000">
    <property type="entry name" value="HAD superfamily/HAD-like"/>
    <property type="match status" value="1"/>
</dbReference>
<evidence type="ECO:0000256" key="8">
    <source>
        <dbReference type="PIRSR" id="PIRSR031051-3"/>
    </source>
</evidence>
<dbReference type="SUPFAM" id="SSF56784">
    <property type="entry name" value="HAD-like"/>
    <property type="match status" value="1"/>
</dbReference>
<gene>
    <name evidence="9" type="ORF">HOLleu_34826</name>
</gene>
<name>A0A9Q0YLU0_HOLLE</name>
<comment type="cofactor">
    <cofactor evidence="1 8">
        <name>Mg(2+)</name>
        <dbReference type="ChEBI" id="CHEBI:18420"/>
    </cofactor>
</comment>
<feature type="binding site" evidence="8">
    <location>
        <position position="24"/>
    </location>
    <ligand>
        <name>Mg(2+)</name>
        <dbReference type="ChEBI" id="CHEBI:18420"/>
    </ligand>
</feature>
<feature type="active site" description="Proton donor" evidence="6">
    <location>
        <position position="26"/>
    </location>
</feature>
<dbReference type="PANTHER" id="PTHR20889:SF12">
    <property type="entry name" value="LP01149P"/>
    <property type="match status" value="1"/>
</dbReference>
<evidence type="ECO:0000313" key="10">
    <source>
        <dbReference type="Proteomes" id="UP001152320"/>
    </source>
</evidence>
<evidence type="ECO:0000256" key="1">
    <source>
        <dbReference type="ARBA" id="ARBA00001946"/>
    </source>
</evidence>
<dbReference type="InterPro" id="IPR023214">
    <property type="entry name" value="HAD_sf"/>
</dbReference>
<accession>A0A9Q0YLU0</accession>
<dbReference type="OrthoDB" id="10267182at2759"/>
<feature type="binding site" evidence="8">
    <location>
        <position position="196"/>
    </location>
    <ligand>
        <name>Mg(2+)</name>
        <dbReference type="ChEBI" id="CHEBI:18420"/>
    </ligand>
</feature>